<comment type="caution">
    <text evidence="1">The sequence shown here is derived from an EMBL/GenBank/DDBJ whole genome shotgun (WGS) entry which is preliminary data.</text>
</comment>
<reference evidence="1" key="1">
    <citation type="submission" date="2020-07" db="EMBL/GenBank/DDBJ databases">
        <title>Multicomponent nature underlies the extraordinary mechanical properties of spider dragline silk.</title>
        <authorList>
            <person name="Kono N."/>
            <person name="Nakamura H."/>
            <person name="Mori M."/>
            <person name="Yoshida Y."/>
            <person name="Ohtoshi R."/>
            <person name="Malay A.D."/>
            <person name="Moran D.A.P."/>
            <person name="Tomita M."/>
            <person name="Numata K."/>
            <person name="Arakawa K."/>
        </authorList>
    </citation>
    <scope>NUCLEOTIDE SEQUENCE</scope>
</reference>
<keyword evidence="2" id="KW-1185">Reference proteome</keyword>
<dbReference type="Proteomes" id="UP000887116">
    <property type="component" value="Unassembled WGS sequence"/>
</dbReference>
<protein>
    <submittedName>
        <fullName evidence="1">Uncharacterized protein</fullName>
    </submittedName>
</protein>
<dbReference type="AlphaFoldDB" id="A0A8X6IMM7"/>
<accession>A0A8X6IMM7</accession>
<organism evidence="1 2">
    <name type="scientific">Trichonephila clavata</name>
    <name type="common">Joro spider</name>
    <name type="synonym">Nephila clavata</name>
    <dbReference type="NCBI Taxonomy" id="2740835"/>
    <lineage>
        <taxon>Eukaryota</taxon>
        <taxon>Metazoa</taxon>
        <taxon>Ecdysozoa</taxon>
        <taxon>Arthropoda</taxon>
        <taxon>Chelicerata</taxon>
        <taxon>Arachnida</taxon>
        <taxon>Araneae</taxon>
        <taxon>Araneomorphae</taxon>
        <taxon>Entelegynae</taxon>
        <taxon>Araneoidea</taxon>
        <taxon>Nephilidae</taxon>
        <taxon>Trichonephila</taxon>
    </lineage>
</organism>
<sequence length="95" mass="10699">MSSKSGKVLDLDQSSIDFLSQLGPSYHRDLLKTSTLHLLKSRLPGFNESKIEFNFSGSLRALISFALLSMKTVGGSSFMIQYIYKVRPIICLYDF</sequence>
<evidence type="ECO:0000313" key="2">
    <source>
        <dbReference type="Proteomes" id="UP000887116"/>
    </source>
</evidence>
<dbReference type="EMBL" id="BMAO01026186">
    <property type="protein sequence ID" value="GFR07635.1"/>
    <property type="molecule type" value="Genomic_DNA"/>
</dbReference>
<name>A0A8X6IMM7_TRICU</name>
<evidence type="ECO:0000313" key="1">
    <source>
        <dbReference type="EMBL" id="GFR07635.1"/>
    </source>
</evidence>
<proteinExistence type="predicted"/>
<gene>
    <name evidence="1" type="ORF">TNCT_660441</name>
</gene>